<dbReference type="OMA" id="DNDTCHE"/>
<feature type="region of interest" description="Disordered" evidence="1">
    <location>
        <begin position="13"/>
        <end position="107"/>
    </location>
</feature>
<gene>
    <name evidence="2" type="ORF">BAUCODRAFT_160504</name>
</gene>
<evidence type="ECO:0000313" key="3">
    <source>
        <dbReference type="Proteomes" id="UP000011761"/>
    </source>
</evidence>
<accession>M2M5G0</accession>
<feature type="compositionally biased region" description="Low complexity" evidence="1">
    <location>
        <begin position="82"/>
        <end position="94"/>
    </location>
</feature>
<evidence type="ECO:0000256" key="1">
    <source>
        <dbReference type="SAM" id="MobiDB-lite"/>
    </source>
</evidence>
<name>M2M5G0_BAUPA</name>
<dbReference type="OrthoDB" id="3880925at2759"/>
<dbReference type="EMBL" id="KB445563">
    <property type="protein sequence ID" value="EMC91861.1"/>
    <property type="molecule type" value="Genomic_DNA"/>
</dbReference>
<dbReference type="AlphaFoldDB" id="M2M5G0"/>
<feature type="region of interest" description="Disordered" evidence="1">
    <location>
        <begin position="615"/>
        <end position="635"/>
    </location>
</feature>
<feature type="region of interest" description="Disordered" evidence="1">
    <location>
        <begin position="544"/>
        <end position="577"/>
    </location>
</feature>
<feature type="region of interest" description="Disordered" evidence="1">
    <location>
        <begin position="368"/>
        <end position="433"/>
    </location>
</feature>
<reference evidence="2 3" key="1">
    <citation type="journal article" date="2012" name="PLoS Pathog.">
        <title>Diverse lifestyles and strategies of plant pathogenesis encoded in the genomes of eighteen Dothideomycetes fungi.</title>
        <authorList>
            <person name="Ohm R.A."/>
            <person name="Feau N."/>
            <person name="Henrissat B."/>
            <person name="Schoch C.L."/>
            <person name="Horwitz B.A."/>
            <person name="Barry K.W."/>
            <person name="Condon B.J."/>
            <person name="Copeland A.C."/>
            <person name="Dhillon B."/>
            <person name="Glaser F."/>
            <person name="Hesse C.N."/>
            <person name="Kosti I."/>
            <person name="LaButti K."/>
            <person name="Lindquist E.A."/>
            <person name="Lucas S."/>
            <person name="Salamov A.A."/>
            <person name="Bradshaw R.E."/>
            <person name="Ciuffetti L."/>
            <person name="Hamelin R.C."/>
            <person name="Kema G.H.J."/>
            <person name="Lawrence C."/>
            <person name="Scott J.A."/>
            <person name="Spatafora J.W."/>
            <person name="Turgeon B.G."/>
            <person name="de Wit P.J.G.M."/>
            <person name="Zhong S."/>
            <person name="Goodwin S.B."/>
            <person name="Grigoriev I.V."/>
        </authorList>
    </citation>
    <scope>NUCLEOTIDE SEQUENCE [LARGE SCALE GENOMIC DNA]</scope>
    <source>
        <strain evidence="2 3">UAMH 10762</strain>
    </source>
</reference>
<proteinExistence type="predicted"/>
<feature type="compositionally biased region" description="Acidic residues" evidence="1">
    <location>
        <begin position="382"/>
        <end position="397"/>
    </location>
</feature>
<feature type="compositionally biased region" description="Polar residues" evidence="1">
    <location>
        <begin position="421"/>
        <end position="430"/>
    </location>
</feature>
<dbReference type="KEGG" id="bcom:BAUCODRAFT_160504"/>
<dbReference type="HOGENOM" id="CLU_394305_0_0_1"/>
<evidence type="ECO:0000313" key="2">
    <source>
        <dbReference type="EMBL" id="EMC91861.1"/>
    </source>
</evidence>
<keyword evidence="3" id="KW-1185">Reference proteome</keyword>
<dbReference type="RefSeq" id="XP_007681256.1">
    <property type="nucleotide sequence ID" value="XM_007683066.1"/>
</dbReference>
<dbReference type="Proteomes" id="UP000011761">
    <property type="component" value="Unassembled WGS sequence"/>
</dbReference>
<feature type="region of interest" description="Disordered" evidence="1">
    <location>
        <begin position="671"/>
        <end position="699"/>
    </location>
</feature>
<sequence length="699" mass="76645">MAAQTSERYRVLINQNAAHSQGFRRKPQLITYRRNSRPLPLTGSQFARKDPYDIPSSDDEIGAEEANQQAQRAVSKREDPSSDSSALSDAELVSTGQSGAQYTDRPSRQEFSYAAAAGGRLKAAVGSARVQKAVTGVTQGSKAKSTHTGKAPRRPVAIIKSARNAVEVARSKAASKVHLRRLPVSELVCVSSLPDTAAMPEPVSSAPAIHVQDPIVDSVSQGQGHQARRFRSKQQLSAPALKQKFLRPQRRGHSFTLPFLANTTNGRQGDGFEDTERLVSYRPKQKRKRKCTAALTFAALSISGGPLPEVHFDPALSDVKLEVSSAPMPYANLNDEADPGILAKGSDGLGSQRKVSLNGRTELIMAQLSSVKAPERQYSDSEASDEDDASENDDMEPDAVQAANEDQMNEGMTEEHEPPEQTLSPRQGTEAQLRGAMEDVEDVVDMQSDGGVTWDFRRSRMPGAYPKSSQSRKDVNKADSDVSFEFRRHPMPGTYPRSSHAMIEVNEVIEEVVDPTVRMSNHAGFGRNQLLGYDATKTLTEGARPRRLRSVLKKGSQTGPDSSCKAEDTAANTRRNSTIRVEDSHYFTTATDMLRVPDPVKHIIVPRRRPSYLDDANVQVPNSEGDVPETSQMPPDYTYQSQLKALREHMAGMAMPDPAIDAPRDLRTLIRSVSRGNGTLSQSVRRRPSLPFQSPTKVR</sequence>
<protein>
    <submittedName>
        <fullName evidence="2">Uncharacterized protein</fullName>
    </submittedName>
</protein>
<feature type="compositionally biased region" description="Polar residues" evidence="1">
    <location>
        <begin position="674"/>
        <end position="683"/>
    </location>
</feature>
<dbReference type="eggNOG" id="ENOG502RM52">
    <property type="taxonomic scope" value="Eukaryota"/>
</dbReference>
<feature type="region of interest" description="Disordered" evidence="1">
    <location>
        <begin position="454"/>
        <end position="479"/>
    </location>
</feature>
<dbReference type="GeneID" id="19109382"/>
<organism evidence="2 3">
    <name type="scientific">Baudoinia panamericana (strain UAMH 10762)</name>
    <name type="common">Angels' share fungus</name>
    <name type="synonym">Baudoinia compniacensis (strain UAMH 10762)</name>
    <dbReference type="NCBI Taxonomy" id="717646"/>
    <lineage>
        <taxon>Eukaryota</taxon>
        <taxon>Fungi</taxon>
        <taxon>Dikarya</taxon>
        <taxon>Ascomycota</taxon>
        <taxon>Pezizomycotina</taxon>
        <taxon>Dothideomycetes</taxon>
        <taxon>Dothideomycetidae</taxon>
        <taxon>Mycosphaerellales</taxon>
        <taxon>Teratosphaeriaceae</taxon>
        <taxon>Baudoinia</taxon>
    </lineage>
</organism>